<evidence type="ECO:0000256" key="6">
    <source>
        <dbReference type="ARBA" id="ARBA00022801"/>
    </source>
</evidence>
<protein>
    <recommendedName>
        <fullName evidence="9">Lipoprotein signal peptidase</fullName>
        <ecNumber evidence="9">3.4.23.36</ecNumber>
    </recommendedName>
    <alternativeName>
        <fullName evidence="9">Prolipoprotein signal peptidase</fullName>
    </alternativeName>
    <alternativeName>
        <fullName evidence="9">Signal peptidase II</fullName>
        <shortName evidence="9">SPase II</shortName>
    </alternativeName>
</protein>
<feature type="compositionally biased region" description="Polar residues" evidence="11">
    <location>
        <begin position="1"/>
        <end position="20"/>
    </location>
</feature>
<keyword evidence="2 9" id="KW-1003">Cell membrane</keyword>
<comment type="pathway">
    <text evidence="9">Protein modification; lipoprotein biosynthesis (signal peptide cleavage).</text>
</comment>
<dbReference type="AlphaFoldDB" id="A0A518ANQ0"/>
<name>A0A518ANQ0_9BACT</name>
<evidence type="ECO:0000256" key="4">
    <source>
        <dbReference type="ARBA" id="ARBA00022692"/>
    </source>
</evidence>
<evidence type="ECO:0000313" key="13">
    <source>
        <dbReference type="Proteomes" id="UP000315750"/>
    </source>
</evidence>
<dbReference type="Proteomes" id="UP000315750">
    <property type="component" value="Chromosome"/>
</dbReference>
<keyword evidence="7 9" id="KW-1133">Transmembrane helix</keyword>
<keyword evidence="8 9" id="KW-0472">Membrane</keyword>
<evidence type="ECO:0000256" key="5">
    <source>
        <dbReference type="ARBA" id="ARBA00022750"/>
    </source>
</evidence>
<feature type="transmembrane region" description="Helical" evidence="9">
    <location>
        <begin position="30"/>
        <end position="47"/>
    </location>
</feature>
<keyword evidence="12" id="KW-0449">Lipoprotein</keyword>
<comment type="function">
    <text evidence="9">This protein specifically catalyzes the removal of signal peptides from prolipoproteins.</text>
</comment>
<feature type="region of interest" description="Disordered" evidence="11">
    <location>
        <begin position="1"/>
        <end position="21"/>
    </location>
</feature>
<dbReference type="PANTHER" id="PTHR33695:SF1">
    <property type="entry name" value="LIPOPROTEIN SIGNAL PEPTIDASE"/>
    <property type="match status" value="1"/>
</dbReference>
<dbReference type="Pfam" id="PF01252">
    <property type="entry name" value="Peptidase_A8"/>
    <property type="match status" value="1"/>
</dbReference>
<sequence length="214" mass="23790">MSNSTNKAESSPYSAPQATEQGGEYPRSRIALFVLPAIVGLIADLWSKWFFFSQSDLRAGVIWWVLPDYAGVQLSLNEGALFGLGQGYVWLFAIFGIVAAAGLPVWLFRYGAACDFWITLALGFVMAGILGNLYDRVALHGETWFFDPARQSETAYAVRDWILLQWGPNYRWPNFNIADSLLVVGAGIVLLRAMFDQSMQQSDTKTSVATEKKN</sequence>
<dbReference type="PRINTS" id="PR00781">
    <property type="entry name" value="LIPOSIGPTASE"/>
</dbReference>
<feature type="transmembrane region" description="Helical" evidence="9">
    <location>
        <begin position="115"/>
        <end position="134"/>
    </location>
</feature>
<dbReference type="RefSeq" id="WP_145247108.1">
    <property type="nucleotide sequence ID" value="NZ_CP036278.1"/>
</dbReference>
<keyword evidence="13" id="KW-1185">Reference proteome</keyword>
<gene>
    <name evidence="9" type="primary">lspA</name>
    <name evidence="12" type="ORF">Pan181_25560</name>
</gene>
<proteinExistence type="inferred from homology"/>
<organism evidence="12 13">
    <name type="scientific">Aeoliella mucimassa</name>
    <dbReference type="NCBI Taxonomy" id="2527972"/>
    <lineage>
        <taxon>Bacteria</taxon>
        <taxon>Pseudomonadati</taxon>
        <taxon>Planctomycetota</taxon>
        <taxon>Planctomycetia</taxon>
        <taxon>Pirellulales</taxon>
        <taxon>Lacipirellulaceae</taxon>
        <taxon>Aeoliella</taxon>
    </lineage>
</organism>
<accession>A0A518ANQ0</accession>
<evidence type="ECO:0000313" key="12">
    <source>
        <dbReference type="EMBL" id="QDU56347.1"/>
    </source>
</evidence>
<dbReference type="PANTHER" id="PTHR33695">
    <property type="entry name" value="LIPOPROTEIN SIGNAL PEPTIDASE"/>
    <property type="match status" value="1"/>
</dbReference>
<evidence type="ECO:0000256" key="9">
    <source>
        <dbReference type="HAMAP-Rule" id="MF_00161"/>
    </source>
</evidence>
<feature type="transmembrane region" description="Helical" evidence="9">
    <location>
        <begin position="175"/>
        <end position="195"/>
    </location>
</feature>
<evidence type="ECO:0000256" key="1">
    <source>
        <dbReference type="ARBA" id="ARBA00006139"/>
    </source>
</evidence>
<dbReference type="GO" id="GO:0005886">
    <property type="term" value="C:plasma membrane"/>
    <property type="evidence" value="ECO:0007669"/>
    <property type="project" value="UniProtKB-SubCell"/>
</dbReference>
<feature type="active site" evidence="9">
    <location>
        <position position="179"/>
    </location>
</feature>
<evidence type="ECO:0000256" key="3">
    <source>
        <dbReference type="ARBA" id="ARBA00022670"/>
    </source>
</evidence>
<dbReference type="GO" id="GO:0006508">
    <property type="term" value="P:proteolysis"/>
    <property type="evidence" value="ECO:0007669"/>
    <property type="project" value="UniProtKB-KW"/>
</dbReference>
<evidence type="ECO:0000256" key="10">
    <source>
        <dbReference type="RuleBase" id="RU004181"/>
    </source>
</evidence>
<dbReference type="UniPathway" id="UPA00665"/>
<dbReference type="HAMAP" id="MF_00161">
    <property type="entry name" value="LspA"/>
    <property type="match status" value="1"/>
</dbReference>
<comment type="catalytic activity">
    <reaction evidence="9">
        <text>Release of signal peptides from bacterial membrane prolipoproteins. Hydrolyzes -Xaa-Yaa-Zaa-|-(S,diacylglyceryl)Cys-, in which Xaa is hydrophobic (preferably Leu), and Yaa (Ala or Ser) and Zaa (Gly or Ala) have small, neutral side chains.</text>
        <dbReference type="EC" id="3.4.23.36"/>
    </reaction>
</comment>
<dbReference type="GO" id="GO:0004190">
    <property type="term" value="F:aspartic-type endopeptidase activity"/>
    <property type="evidence" value="ECO:0007669"/>
    <property type="project" value="UniProtKB-UniRule"/>
</dbReference>
<evidence type="ECO:0000256" key="11">
    <source>
        <dbReference type="SAM" id="MobiDB-lite"/>
    </source>
</evidence>
<dbReference type="KEGG" id="amuc:Pan181_25560"/>
<evidence type="ECO:0000256" key="8">
    <source>
        <dbReference type="ARBA" id="ARBA00023136"/>
    </source>
</evidence>
<dbReference type="EC" id="3.4.23.36" evidence="9"/>
<reference evidence="12 13" key="1">
    <citation type="submission" date="2019-02" db="EMBL/GenBank/DDBJ databases">
        <title>Deep-cultivation of Planctomycetes and their phenomic and genomic characterization uncovers novel biology.</title>
        <authorList>
            <person name="Wiegand S."/>
            <person name="Jogler M."/>
            <person name="Boedeker C."/>
            <person name="Pinto D."/>
            <person name="Vollmers J."/>
            <person name="Rivas-Marin E."/>
            <person name="Kohn T."/>
            <person name="Peeters S.H."/>
            <person name="Heuer A."/>
            <person name="Rast P."/>
            <person name="Oberbeckmann S."/>
            <person name="Bunk B."/>
            <person name="Jeske O."/>
            <person name="Meyerdierks A."/>
            <person name="Storesund J.E."/>
            <person name="Kallscheuer N."/>
            <person name="Luecker S."/>
            <person name="Lage O.M."/>
            <person name="Pohl T."/>
            <person name="Merkel B.J."/>
            <person name="Hornburger P."/>
            <person name="Mueller R.-W."/>
            <person name="Bruemmer F."/>
            <person name="Labrenz M."/>
            <person name="Spormann A.M."/>
            <person name="Op den Camp H."/>
            <person name="Overmann J."/>
            <person name="Amann R."/>
            <person name="Jetten M.S.M."/>
            <person name="Mascher T."/>
            <person name="Medema M.H."/>
            <person name="Devos D.P."/>
            <person name="Kaster A.-K."/>
            <person name="Ovreas L."/>
            <person name="Rohde M."/>
            <person name="Galperin M.Y."/>
            <person name="Jogler C."/>
        </authorList>
    </citation>
    <scope>NUCLEOTIDE SEQUENCE [LARGE SCALE GENOMIC DNA]</scope>
    <source>
        <strain evidence="12 13">Pan181</strain>
    </source>
</reference>
<keyword evidence="6 9" id="KW-0378">Hydrolase</keyword>
<keyword evidence="4 9" id="KW-0812">Transmembrane</keyword>
<comment type="subcellular location">
    <subcellularLocation>
        <location evidence="9">Cell membrane</location>
        <topology evidence="9">Multi-pass membrane protein</topology>
    </subcellularLocation>
</comment>
<feature type="active site" evidence="9">
    <location>
        <position position="160"/>
    </location>
</feature>
<dbReference type="OrthoDB" id="9810259at2"/>
<feature type="transmembrane region" description="Helical" evidence="9">
    <location>
        <begin position="88"/>
        <end position="108"/>
    </location>
</feature>
<keyword evidence="3 9" id="KW-0645">Protease</keyword>
<dbReference type="InterPro" id="IPR001872">
    <property type="entry name" value="Peptidase_A8"/>
</dbReference>
<evidence type="ECO:0000256" key="2">
    <source>
        <dbReference type="ARBA" id="ARBA00022475"/>
    </source>
</evidence>
<dbReference type="EMBL" id="CP036278">
    <property type="protein sequence ID" value="QDU56347.1"/>
    <property type="molecule type" value="Genomic_DNA"/>
</dbReference>
<evidence type="ECO:0000256" key="7">
    <source>
        <dbReference type="ARBA" id="ARBA00022989"/>
    </source>
</evidence>
<comment type="similarity">
    <text evidence="1 9 10">Belongs to the peptidase A8 family.</text>
</comment>
<keyword evidence="5 9" id="KW-0064">Aspartyl protease</keyword>